<organism evidence="5 6">
    <name type="scientific">Vicugna pacos</name>
    <name type="common">Alpaca</name>
    <name type="synonym">Lama pacos</name>
    <dbReference type="NCBI Taxonomy" id="30538"/>
    <lineage>
        <taxon>Eukaryota</taxon>
        <taxon>Metazoa</taxon>
        <taxon>Chordata</taxon>
        <taxon>Craniata</taxon>
        <taxon>Vertebrata</taxon>
        <taxon>Euteleostomi</taxon>
        <taxon>Mammalia</taxon>
        <taxon>Eutheria</taxon>
        <taxon>Laurasiatheria</taxon>
        <taxon>Artiodactyla</taxon>
        <taxon>Tylopoda</taxon>
        <taxon>Camelidae</taxon>
        <taxon>Vicugna</taxon>
    </lineage>
</organism>
<keyword evidence="5" id="KW-1185">Reference proteome</keyword>
<evidence type="ECO:0000256" key="1">
    <source>
        <dbReference type="ARBA" id="ARBA00008307"/>
    </source>
</evidence>
<feature type="domain" description="Mab-21-like nucleotidyltransferase" evidence="3">
    <location>
        <begin position="193"/>
        <end position="270"/>
    </location>
</feature>
<dbReference type="PANTHER" id="PTHR10656">
    <property type="entry name" value="CELL FATE DETERMINING PROTEIN MAB21-RELATED"/>
    <property type="match status" value="1"/>
</dbReference>
<dbReference type="Pfam" id="PF20266">
    <property type="entry name" value="Mab-21_C"/>
    <property type="match status" value="1"/>
</dbReference>
<comment type="similarity">
    <text evidence="1">Belongs to the mab-21 family.</text>
</comment>
<feature type="domain" description="Mab-21-like HhH/H2TH-like" evidence="4">
    <location>
        <begin position="305"/>
        <end position="409"/>
    </location>
</feature>
<evidence type="ECO:0000259" key="3">
    <source>
        <dbReference type="Pfam" id="PF03281"/>
    </source>
</evidence>
<accession>A0ABM5BQQ9</accession>
<evidence type="ECO:0000256" key="2">
    <source>
        <dbReference type="SAM" id="MobiDB-lite"/>
    </source>
</evidence>
<dbReference type="Pfam" id="PF03281">
    <property type="entry name" value="Mab-21"/>
    <property type="match status" value="1"/>
</dbReference>
<feature type="region of interest" description="Disordered" evidence="2">
    <location>
        <begin position="1"/>
        <end position="135"/>
    </location>
</feature>
<sequence length="422" mass="47374">MAPPREKATRTASVAGAVVPMVSARSAQGVPTEPSGPPEATRARARRSGRPGEKPRGRAPPSRAEDRAEGAAAPTREGEPPAAPGPPLPSSGSRRQGSVRATRERRPQPAPVEVPGPTESPGPLVPNPGPGLRETAPGAWKLRAVLEQLRLSRREISAAVEVVNRVVDHLLRKLQQGCESEFRGVGLLRTGSYYERVKVSAPNEFDVMFKLEVPRIELQEYANSGTHYFVKFKRNPKGNPLNQFLEGEILSASKMLSKFRAIIKEEIKNIEEETWRLSFSHVEKDLLKNHGQAKTCCETDGVKCCRKDCLKLMKYLLEQLKKKFGKRKELTKFCSYHVKTAFFHVCTQDPYDSQWLSRDLELCFDKCVTYFLQCLRTEQLQHYFIPTVNLFTPDQIDKASKEFLSKQIEDQRNNGFPVFGAF</sequence>
<gene>
    <name evidence="6" type="primary">CGAS</name>
</gene>
<name>A0ABM5BQQ9_VICPA</name>
<dbReference type="InterPro" id="IPR046903">
    <property type="entry name" value="Mab-21-like_nuc_Trfase"/>
</dbReference>
<protein>
    <submittedName>
        <fullName evidence="6">Cyclic GMP-AMP synthase isoform X3</fullName>
    </submittedName>
</protein>
<dbReference type="Proteomes" id="UP001652581">
    <property type="component" value="Chromosome 18"/>
</dbReference>
<dbReference type="PANTHER" id="PTHR10656:SF35">
    <property type="entry name" value="CYCLIC GMP-AMP SYNTHASE"/>
    <property type="match status" value="1"/>
</dbReference>
<evidence type="ECO:0000313" key="5">
    <source>
        <dbReference type="Proteomes" id="UP001652581"/>
    </source>
</evidence>
<dbReference type="InterPro" id="IPR024810">
    <property type="entry name" value="MAB21L/cGLR"/>
</dbReference>
<proteinExistence type="inferred from homology"/>
<evidence type="ECO:0000313" key="6">
    <source>
        <dbReference type="RefSeq" id="XP_072798730.1"/>
    </source>
</evidence>
<feature type="compositionally biased region" description="Pro residues" evidence="2">
    <location>
        <begin position="108"/>
        <end position="129"/>
    </location>
</feature>
<dbReference type="InterPro" id="IPR046906">
    <property type="entry name" value="Mab-21_HhH/H2TH-like"/>
</dbReference>
<dbReference type="Gene3D" id="1.10.1410.40">
    <property type="match status" value="1"/>
</dbReference>
<dbReference type="RefSeq" id="XP_072798730.1">
    <property type="nucleotide sequence ID" value="XM_072942629.1"/>
</dbReference>
<dbReference type="SMART" id="SM01265">
    <property type="entry name" value="Mab-21"/>
    <property type="match status" value="1"/>
</dbReference>
<evidence type="ECO:0000259" key="4">
    <source>
        <dbReference type="Pfam" id="PF20266"/>
    </source>
</evidence>
<reference evidence="6" key="1">
    <citation type="submission" date="2025-08" db="UniProtKB">
        <authorList>
            <consortium name="RefSeq"/>
        </authorList>
    </citation>
    <scope>IDENTIFICATION</scope>
</reference>
<dbReference type="GeneID" id="102545127"/>